<evidence type="ECO:0000313" key="2">
    <source>
        <dbReference type="EMBL" id="GAD66948.1"/>
    </source>
</evidence>
<sequence>MKLIYTFTEEHITDVYNLYQQAWWAKERTLEQTARCLKGSQLCIGIVGGDNNLIGFARVITNFTFKALIFDVIVCSSQRNSGLGAKLISAIQSHEDLNQVQHFELYCLPEMRAYYEKFGFSTEVGGVHLMRQANA</sequence>
<dbReference type="Pfam" id="PF00583">
    <property type="entry name" value="Acetyltransf_1"/>
    <property type="match status" value="1"/>
</dbReference>
<evidence type="ECO:0000313" key="3">
    <source>
        <dbReference type="Proteomes" id="UP000016570"/>
    </source>
</evidence>
<name>U3BJZ7_VIBPR</name>
<protein>
    <recommendedName>
        <fullName evidence="1">N-acetyltransferase domain-containing protein</fullName>
    </recommendedName>
</protein>
<dbReference type="Proteomes" id="UP000016570">
    <property type="component" value="Unassembled WGS sequence"/>
</dbReference>
<dbReference type="PANTHER" id="PTHR43233:SF1">
    <property type="entry name" value="FAMILY N-ACETYLTRANSFERASE, PUTATIVE (AFU_ORTHOLOGUE AFUA_6G03350)-RELATED"/>
    <property type="match status" value="1"/>
</dbReference>
<dbReference type="PROSITE" id="PS51186">
    <property type="entry name" value="GNAT"/>
    <property type="match status" value="1"/>
</dbReference>
<accession>U3BJZ7</accession>
<reference evidence="2 3" key="1">
    <citation type="submission" date="2013-09" db="EMBL/GenBank/DDBJ databases">
        <title>Whole genome shotgun sequence of Vibrio proteolyticus NBRC 13287.</title>
        <authorList>
            <person name="Isaki S."/>
            <person name="Hosoyama A."/>
            <person name="Numata M."/>
            <person name="Hashimoto M."/>
            <person name="Hosoyama Y."/>
            <person name="Tsuchikane K."/>
            <person name="Noguchi M."/>
            <person name="Hirakata S."/>
            <person name="Ichikawa N."/>
            <person name="Ohji S."/>
            <person name="Yamazoe A."/>
            <person name="Fujita N."/>
        </authorList>
    </citation>
    <scope>NUCLEOTIDE SEQUENCE [LARGE SCALE GENOMIC DNA]</scope>
    <source>
        <strain evidence="2 3">NBRC 13287</strain>
    </source>
</reference>
<dbReference type="InterPro" id="IPR000182">
    <property type="entry name" value="GNAT_dom"/>
</dbReference>
<keyword evidence="3" id="KW-1185">Reference proteome</keyword>
<proteinExistence type="predicted"/>
<dbReference type="RefSeq" id="WP_021704926.1">
    <property type="nucleotide sequence ID" value="NZ_BATJ01000005.1"/>
</dbReference>
<dbReference type="PANTHER" id="PTHR43233">
    <property type="entry name" value="FAMILY N-ACETYLTRANSFERASE, PUTATIVE (AFU_ORTHOLOGUE AFUA_6G03350)-RELATED"/>
    <property type="match status" value="1"/>
</dbReference>
<dbReference type="STRING" id="1219065.VPR01S_05_02430"/>
<dbReference type="eggNOG" id="COG0454">
    <property type="taxonomic scope" value="Bacteria"/>
</dbReference>
<dbReference type="SUPFAM" id="SSF55729">
    <property type="entry name" value="Acyl-CoA N-acyltransferases (Nat)"/>
    <property type="match status" value="1"/>
</dbReference>
<evidence type="ECO:0000259" key="1">
    <source>
        <dbReference type="PROSITE" id="PS51186"/>
    </source>
</evidence>
<gene>
    <name evidence="2" type="ORF">VPR01S_05_02430</name>
</gene>
<dbReference type="InterPro" id="IPR053144">
    <property type="entry name" value="Acetyltransferase_Butenolide"/>
</dbReference>
<dbReference type="Gene3D" id="3.40.630.30">
    <property type="match status" value="1"/>
</dbReference>
<dbReference type="GO" id="GO:0016747">
    <property type="term" value="F:acyltransferase activity, transferring groups other than amino-acyl groups"/>
    <property type="evidence" value="ECO:0007669"/>
    <property type="project" value="InterPro"/>
</dbReference>
<comment type="caution">
    <text evidence="2">The sequence shown here is derived from an EMBL/GenBank/DDBJ whole genome shotgun (WGS) entry which is preliminary data.</text>
</comment>
<feature type="domain" description="N-acetyltransferase" evidence="1">
    <location>
        <begin position="2"/>
        <end position="135"/>
    </location>
</feature>
<dbReference type="InterPro" id="IPR016181">
    <property type="entry name" value="Acyl_CoA_acyltransferase"/>
</dbReference>
<organism evidence="2 3">
    <name type="scientific">Vibrio proteolyticus NBRC 13287</name>
    <dbReference type="NCBI Taxonomy" id="1219065"/>
    <lineage>
        <taxon>Bacteria</taxon>
        <taxon>Pseudomonadati</taxon>
        <taxon>Pseudomonadota</taxon>
        <taxon>Gammaproteobacteria</taxon>
        <taxon>Vibrionales</taxon>
        <taxon>Vibrionaceae</taxon>
        <taxon>Vibrio</taxon>
    </lineage>
</organism>
<dbReference type="AlphaFoldDB" id="U3BJZ7"/>
<dbReference type="EMBL" id="BATJ01000005">
    <property type="protein sequence ID" value="GAD66948.1"/>
    <property type="molecule type" value="Genomic_DNA"/>
</dbReference>